<evidence type="ECO:0000256" key="1">
    <source>
        <dbReference type="ARBA" id="ARBA00023015"/>
    </source>
</evidence>
<dbReference type="InterPro" id="IPR000812">
    <property type="entry name" value="TFIIB"/>
</dbReference>
<dbReference type="Gene3D" id="1.10.472.170">
    <property type="match status" value="1"/>
</dbReference>
<evidence type="ECO:0000313" key="3">
    <source>
        <dbReference type="EMBL" id="CAD9580159.1"/>
    </source>
</evidence>
<gene>
    <name evidence="3" type="ORF">LDAN0321_LOCUS10048</name>
</gene>
<keyword evidence="1" id="KW-0805">Transcription regulation</keyword>
<name>A0A7S2P7B7_9STRA</name>
<dbReference type="AlphaFoldDB" id="A0A7S2P7B7"/>
<sequence length="632" mass="70932">MYPVETHPHSLLICSSMSSSSSANTITTDSPQPIWKWDLQTIAHFIRQVSKRGTSSTAPQSEETYKLYANLVTNLKNFLQTGADPYSINAIKIEQKVLPGAILIKLQLGGIINAVSGIKGGVTEPYVTNLADCKRMWKSEANEHFKNLQKWYEYANVLKAAVNARVAQDKIEEMPQQIVEMMCGSEINIGEVQNLRSRVYQTVVLNNGTHASARLRELEGGGNDIVLAKAATHKVEQYHKCNQCGNADQGAFVMDKKNGDVICSNCGMVVVESLMHEGSQFRNFEGEADRNHHGDTANPLFSDAHNMSTGLSVANDSQIGDTTAKNLQTILKNAHTYTEMNISQFGAKERKTRTGYKDKQKKDAFMQMQHVGYALSLHESIVQYAKELFSGFRDDRELVQHYKGILAACLLESFDKFSKEGKQILKQKMEHKTSNSTDAVRSNWRDNMHDNAASKFEASTKIAFVEEEKHQQPVSEWSLENVRSWLTSTSHKLAVENGGGDELEGQYVEFSLKLVEYLQKELEKSGMKTNGRKGAVSTPRVDMANLQIKWQKLDSFNGTKTKTAGQLLILKSVKKLVQITSDEKSSAVFHKELRSLLTRQSKRKRNASSAELEEQRLAQMKRKPWLQTKLNA</sequence>
<protein>
    <recommendedName>
        <fullName evidence="4">TFIIB-type domain-containing protein</fullName>
    </recommendedName>
</protein>
<accession>A0A7S2P7B7</accession>
<reference evidence="3" key="1">
    <citation type="submission" date="2021-01" db="EMBL/GenBank/DDBJ databases">
        <authorList>
            <person name="Corre E."/>
            <person name="Pelletier E."/>
            <person name="Niang G."/>
            <person name="Scheremetjew M."/>
            <person name="Finn R."/>
            <person name="Kale V."/>
            <person name="Holt S."/>
            <person name="Cochrane G."/>
            <person name="Meng A."/>
            <person name="Brown T."/>
            <person name="Cohen L."/>
        </authorList>
    </citation>
    <scope>NUCLEOTIDE SEQUENCE</scope>
    <source>
        <strain evidence="3">B650</strain>
    </source>
</reference>
<organism evidence="3">
    <name type="scientific">Leptocylindrus danicus</name>
    <dbReference type="NCBI Taxonomy" id="163516"/>
    <lineage>
        <taxon>Eukaryota</taxon>
        <taxon>Sar</taxon>
        <taxon>Stramenopiles</taxon>
        <taxon>Ochrophyta</taxon>
        <taxon>Bacillariophyta</taxon>
        <taxon>Coscinodiscophyceae</taxon>
        <taxon>Chaetocerotophycidae</taxon>
        <taxon>Leptocylindrales</taxon>
        <taxon>Leptocylindraceae</taxon>
        <taxon>Leptocylindrus</taxon>
    </lineage>
</organism>
<dbReference type="PANTHER" id="PTHR11618:SF13">
    <property type="entry name" value="TRANSCRIPTION INITIATION FACTOR IIB"/>
    <property type="match status" value="1"/>
</dbReference>
<proteinExistence type="predicted"/>
<dbReference type="GO" id="GO:0005634">
    <property type="term" value="C:nucleus"/>
    <property type="evidence" value="ECO:0007669"/>
    <property type="project" value="TreeGrafter"/>
</dbReference>
<dbReference type="SUPFAM" id="SSF57783">
    <property type="entry name" value="Zinc beta-ribbon"/>
    <property type="match status" value="1"/>
</dbReference>
<dbReference type="GO" id="GO:0017025">
    <property type="term" value="F:TBP-class protein binding"/>
    <property type="evidence" value="ECO:0007669"/>
    <property type="project" value="TreeGrafter"/>
</dbReference>
<dbReference type="GO" id="GO:0097550">
    <property type="term" value="C:transcription preinitiation complex"/>
    <property type="evidence" value="ECO:0007669"/>
    <property type="project" value="TreeGrafter"/>
</dbReference>
<evidence type="ECO:0000256" key="2">
    <source>
        <dbReference type="ARBA" id="ARBA00023163"/>
    </source>
</evidence>
<dbReference type="PANTHER" id="PTHR11618">
    <property type="entry name" value="TRANSCRIPTION INITIATION FACTOR IIB-RELATED"/>
    <property type="match status" value="1"/>
</dbReference>
<evidence type="ECO:0008006" key="4">
    <source>
        <dbReference type="Google" id="ProtNLM"/>
    </source>
</evidence>
<dbReference type="EMBL" id="HBGY01015497">
    <property type="protein sequence ID" value="CAD9580159.1"/>
    <property type="molecule type" value="Transcribed_RNA"/>
</dbReference>
<keyword evidence="2" id="KW-0804">Transcription</keyword>
<dbReference type="GO" id="GO:0070897">
    <property type="term" value="P:transcription preinitiation complex assembly"/>
    <property type="evidence" value="ECO:0007669"/>
    <property type="project" value="InterPro"/>
</dbReference>